<dbReference type="InterPro" id="IPR014039">
    <property type="entry name" value="Transl_elong_EFTs/EF1B_dimer"/>
</dbReference>
<dbReference type="HAMAP" id="MF_00050">
    <property type="entry name" value="EF_Ts"/>
    <property type="match status" value="1"/>
</dbReference>
<comment type="similarity">
    <text evidence="1 6 7">Belongs to the EF-Ts family.</text>
</comment>
<evidence type="ECO:0000256" key="1">
    <source>
        <dbReference type="ARBA" id="ARBA00005532"/>
    </source>
</evidence>
<dbReference type="SUPFAM" id="SSF46934">
    <property type="entry name" value="UBA-like"/>
    <property type="match status" value="1"/>
</dbReference>
<dbReference type="Gene3D" id="1.10.8.10">
    <property type="entry name" value="DNA helicase RuvA subunit, C-terminal domain"/>
    <property type="match status" value="1"/>
</dbReference>
<feature type="domain" description="Translation elongation factor EFTs/EF1B dimerisation" evidence="9">
    <location>
        <begin position="69"/>
        <end position="276"/>
    </location>
</feature>
<evidence type="ECO:0000256" key="5">
    <source>
        <dbReference type="ARBA" id="ARBA00025453"/>
    </source>
</evidence>
<reference evidence="10" key="2">
    <citation type="submission" date="2023-06" db="EMBL/GenBank/DDBJ databases">
        <authorList>
            <person name="Zeman M."/>
            <person name="Kubasova T."/>
            <person name="Jahodarova E."/>
            <person name="Nykrynova M."/>
            <person name="Rychlik I."/>
        </authorList>
    </citation>
    <scope>NUCLEOTIDE SEQUENCE</scope>
    <source>
        <strain evidence="10">ET39</strain>
    </source>
</reference>
<dbReference type="Proteomes" id="UP001529340">
    <property type="component" value="Unassembled WGS sequence"/>
</dbReference>
<evidence type="ECO:0000256" key="6">
    <source>
        <dbReference type="HAMAP-Rule" id="MF_00050"/>
    </source>
</evidence>
<proteinExistence type="inferred from homology"/>
<protein>
    <recommendedName>
        <fullName evidence="2 6">Elongation factor Ts</fullName>
        <shortName evidence="6">EF-Ts</shortName>
    </recommendedName>
</protein>
<dbReference type="PROSITE" id="PS01126">
    <property type="entry name" value="EF_TS_1"/>
    <property type="match status" value="1"/>
</dbReference>
<dbReference type="InterPro" id="IPR009060">
    <property type="entry name" value="UBA-like_sf"/>
</dbReference>
<dbReference type="InterPro" id="IPR018101">
    <property type="entry name" value="Transl_elong_Ts_CS"/>
</dbReference>
<comment type="function">
    <text evidence="5 6 7">Associates with the EF-Tu.GDP complex and induces the exchange of GDP to GTP. It remains bound to the aminoacyl-tRNA.EF-Tu.GTP complex up to the GTP hydrolysis stage on the ribosome.</text>
</comment>
<evidence type="ECO:0000313" key="11">
    <source>
        <dbReference type="Proteomes" id="UP001529340"/>
    </source>
</evidence>
<evidence type="ECO:0000256" key="8">
    <source>
        <dbReference type="RuleBase" id="RU000643"/>
    </source>
</evidence>
<comment type="caution">
    <text evidence="10">The sequence shown here is derived from an EMBL/GenBank/DDBJ whole genome shotgun (WGS) entry which is preliminary data.</text>
</comment>
<evidence type="ECO:0000256" key="7">
    <source>
        <dbReference type="RuleBase" id="RU000642"/>
    </source>
</evidence>
<dbReference type="PANTHER" id="PTHR11741">
    <property type="entry name" value="ELONGATION FACTOR TS"/>
    <property type="match status" value="1"/>
</dbReference>
<comment type="subcellular location">
    <subcellularLocation>
        <location evidence="6 8">Cytoplasm</location>
    </subcellularLocation>
</comment>
<feature type="region of interest" description="Involved in Mg(2+) ion dislocation from EF-Tu" evidence="6">
    <location>
        <begin position="78"/>
        <end position="81"/>
    </location>
</feature>
<dbReference type="Pfam" id="PF00889">
    <property type="entry name" value="EF_TS"/>
    <property type="match status" value="1"/>
</dbReference>
<evidence type="ECO:0000256" key="2">
    <source>
        <dbReference type="ARBA" id="ARBA00016956"/>
    </source>
</evidence>
<dbReference type="GO" id="GO:0003746">
    <property type="term" value="F:translation elongation factor activity"/>
    <property type="evidence" value="ECO:0007669"/>
    <property type="project" value="UniProtKB-KW"/>
</dbReference>
<organism evidence="10 11">
    <name type="scientific">Amedibacillus dolichus</name>
    <dbReference type="NCBI Taxonomy" id="31971"/>
    <lineage>
        <taxon>Bacteria</taxon>
        <taxon>Bacillati</taxon>
        <taxon>Bacillota</taxon>
        <taxon>Erysipelotrichia</taxon>
        <taxon>Erysipelotrichales</taxon>
        <taxon>Erysipelotrichaceae</taxon>
        <taxon>Amedibacillus</taxon>
    </lineage>
</organism>
<evidence type="ECO:0000256" key="3">
    <source>
        <dbReference type="ARBA" id="ARBA00022768"/>
    </source>
</evidence>
<dbReference type="RefSeq" id="WP_289606827.1">
    <property type="nucleotide sequence ID" value="NZ_JAUDCG010000005.1"/>
</dbReference>
<gene>
    <name evidence="6 10" type="primary">tsf</name>
    <name evidence="10" type="ORF">QUV96_01740</name>
</gene>
<keyword evidence="6" id="KW-0963">Cytoplasm</keyword>
<evidence type="ECO:0000313" key="10">
    <source>
        <dbReference type="EMBL" id="MDM8156357.1"/>
    </source>
</evidence>
<reference evidence="10" key="1">
    <citation type="submission" date="2023-06" db="EMBL/GenBank/DDBJ databases">
        <title>Identification and characterization of horizontal gene transfer across gut microbiota members of farm animals based on homology search.</title>
        <authorList>
            <person name="Schwarzerova J."/>
            <person name="Nykrynova M."/>
            <person name="Jureckova K."/>
            <person name="Cejkova D."/>
            <person name="Rychlik I."/>
        </authorList>
    </citation>
    <scope>NUCLEOTIDE SEQUENCE</scope>
    <source>
        <strain evidence="10">ET39</strain>
    </source>
</reference>
<dbReference type="Gene3D" id="1.10.286.20">
    <property type="match status" value="1"/>
</dbReference>
<keyword evidence="4 6" id="KW-0648">Protein biosynthesis</keyword>
<keyword evidence="11" id="KW-1185">Reference proteome</keyword>
<name>A0ABT7U9R4_9FIRM</name>
<evidence type="ECO:0000256" key="4">
    <source>
        <dbReference type="ARBA" id="ARBA00022917"/>
    </source>
</evidence>
<dbReference type="InterPro" id="IPR036402">
    <property type="entry name" value="EF-Ts_dimer_sf"/>
</dbReference>
<accession>A0ABT7U9R4</accession>
<dbReference type="SUPFAM" id="SSF54713">
    <property type="entry name" value="Elongation factor Ts (EF-Ts), dimerisation domain"/>
    <property type="match status" value="2"/>
</dbReference>
<dbReference type="NCBIfam" id="TIGR00116">
    <property type="entry name" value="tsf"/>
    <property type="match status" value="1"/>
</dbReference>
<dbReference type="InterPro" id="IPR001816">
    <property type="entry name" value="Transl_elong_EFTs/EF1B"/>
</dbReference>
<dbReference type="CDD" id="cd14275">
    <property type="entry name" value="UBA_EF-Ts"/>
    <property type="match status" value="1"/>
</dbReference>
<sequence>MITASLVKELREKTGAGMMDCKKALTECDGNIEKAVDWLREKGIAKAAKKSGRIAAEGLSRAAVEGNTGVIFEVNSETDFVAKNDQFLALLDTIQAALFANKPADMEAALACPCEQGTLEEVITNATATIGEKITLRRFAIAEKADDEFFGAYMHMGGKISVLTVLKGNEDATVAKNMAMQIASMSPIYINRDEIPADVIEHERGVQMNIMKEDPKMAGKPEQMLAKIIEGKISKHFKDQCLMDQEFFLNPDQKVSQFLKENNAEVRSFIRYAVGEGIEKREENFAEEVMSQIKG</sequence>
<dbReference type="EMBL" id="JAUDCG010000005">
    <property type="protein sequence ID" value="MDM8156357.1"/>
    <property type="molecule type" value="Genomic_DNA"/>
</dbReference>
<evidence type="ECO:0000259" key="9">
    <source>
        <dbReference type="Pfam" id="PF00889"/>
    </source>
</evidence>
<keyword evidence="3 6" id="KW-0251">Elongation factor</keyword>
<dbReference type="PANTHER" id="PTHR11741:SF0">
    <property type="entry name" value="ELONGATION FACTOR TS, MITOCHONDRIAL"/>
    <property type="match status" value="1"/>
</dbReference>
<dbReference type="Gene3D" id="3.30.479.20">
    <property type="entry name" value="Elongation factor Ts, dimerisation domain"/>
    <property type="match status" value="2"/>
</dbReference>
<dbReference type="PROSITE" id="PS01127">
    <property type="entry name" value="EF_TS_2"/>
    <property type="match status" value="1"/>
</dbReference>